<dbReference type="SUPFAM" id="SSF57552">
    <property type="entry name" value="Blood coagulation inhibitor (disintegrin)"/>
    <property type="match status" value="1"/>
</dbReference>
<dbReference type="InterPro" id="IPR024079">
    <property type="entry name" value="MetalloPept_cat_dom_sf"/>
</dbReference>
<comment type="caution">
    <text evidence="19">The sequence shown here is derived from an EMBL/GenBank/DDBJ whole genome shotgun (WGS) entry which is preliminary data.</text>
</comment>
<evidence type="ECO:0000256" key="9">
    <source>
        <dbReference type="ARBA" id="ARBA00022837"/>
    </source>
</evidence>
<feature type="disulfide bond" evidence="15">
    <location>
        <begin position="357"/>
        <end position="381"/>
    </location>
</feature>
<evidence type="ECO:0000256" key="10">
    <source>
        <dbReference type="ARBA" id="ARBA00023049"/>
    </source>
</evidence>
<evidence type="ECO:0000256" key="16">
    <source>
        <dbReference type="SAM" id="SignalP"/>
    </source>
</evidence>
<name>A0AAW1B156_CROAD</name>
<keyword evidence="7" id="KW-0378">Hydrolase</keyword>
<dbReference type="PROSITE" id="PS00427">
    <property type="entry name" value="DISINTEGRIN_1"/>
    <property type="match status" value="1"/>
</dbReference>
<keyword evidence="10 19" id="KW-0482">Metalloprotease</keyword>
<dbReference type="EMBL" id="JAOTOJ010000010">
    <property type="protein sequence ID" value="KAK9395202.1"/>
    <property type="molecule type" value="Genomic_DNA"/>
</dbReference>
<dbReference type="GO" id="GO:0046872">
    <property type="term" value="F:metal ion binding"/>
    <property type="evidence" value="ECO:0007669"/>
    <property type="project" value="UniProtKB-KW"/>
</dbReference>
<dbReference type="InterPro" id="IPR001762">
    <property type="entry name" value="Disintegrin_dom"/>
</dbReference>
<dbReference type="PROSITE" id="PS50214">
    <property type="entry name" value="DISINTEGRIN_2"/>
    <property type="match status" value="1"/>
</dbReference>
<evidence type="ECO:0000256" key="11">
    <source>
        <dbReference type="ARBA" id="ARBA00023157"/>
    </source>
</evidence>
<dbReference type="FunFam" id="4.10.70.10:FF:000001">
    <property type="entry name" value="Disintegrin and metalloproteinase domain-containing protein 22"/>
    <property type="match status" value="1"/>
</dbReference>
<dbReference type="SUPFAM" id="SSF55486">
    <property type="entry name" value="Metalloproteases ('zincins'), catalytic domain"/>
    <property type="match status" value="1"/>
</dbReference>
<feature type="chain" id="PRO_5043620634" evidence="16">
    <location>
        <begin position="21"/>
        <end position="634"/>
    </location>
</feature>
<dbReference type="FunFam" id="3.40.390.10:FF:000002">
    <property type="entry name" value="Disintegrin and metalloproteinase domain-containing protein 22"/>
    <property type="match status" value="1"/>
</dbReference>
<dbReference type="InterPro" id="IPR006586">
    <property type="entry name" value="ADAM_Cys-rich"/>
</dbReference>
<keyword evidence="12" id="KW-0325">Glycoprotein</keyword>
<dbReference type="PROSITE" id="PS50215">
    <property type="entry name" value="ADAM_MEPRO"/>
    <property type="match status" value="1"/>
</dbReference>
<evidence type="ECO:0000256" key="7">
    <source>
        <dbReference type="ARBA" id="ARBA00022801"/>
    </source>
</evidence>
<keyword evidence="8 15" id="KW-0862">Zinc</keyword>
<proteinExistence type="predicted"/>
<feature type="binding site" evidence="15">
    <location>
        <position position="342"/>
    </location>
    <ligand>
        <name>Zn(2+)</name>
        <dbReference type="ChEBI" id="CHEBI:29105"/>
        <note>catalytic</note>
    </ligand>
</feature>
<keyword evidence="6 15" id="KW-0479">Metal-binding</keyword>
<evidence type="ECO:0000256" key="14">
    <source>
        <dbReference type="PROSITE-ProRule" id="PRU00068"/>
    </source>
</evidence>
<dbReference type="CDD" id="cd04269">
    <property type="entry name" value="ZnMc_adamalysin_II_like"/>
    <property type="match status" value="1"/>
</dbReference>
<feature type="disulfide bond" evidence="15">
    <location>
        <begin position="359"/>
        <end position="364"/>
    </location>
</feature>
<evidence type="ECO:0000313" key="19">
    <source>
        <dbReference type="EMBL" id="KAK9395202.1"/>
    </source>
</evidence>
<evidence type="ECO:0000313" key="20">
    <source>
        <dbReference type="Proteomes" id="UP001474421"/>
    </source>
</evidence>
<keyword evidence="3" id="KW-0964">Secreted</keyword>
<keyword evidence="9" id="KW-0106">Calcium</keyword>
<dbReference type="InterPro" id="IPR036436">
    <property type="entry name" value="Disintegrin_dom_sf"/>
</dbReference>
<dbReference type="GO" id="GO:0005886">
    <property type="term" value="C:plasma membrane"/>
    <property type="evidence" value="ECO:0007669"/>
    <property type="project" value="TreeGrafter"/>
</dbReference>
<evidence type="ECO:0000256" key="2">
    <source>
        <dbReference type="ARBA" id="ARBA00004613"/>
    </source>
</evidence>
<feature type="disulfide bond" evidence="14">
    <location>
        <begin position="468"/>
        <end position="488"/>
    </location>
</feature>
<dbReference type="PANTHER" id="PTHR11905:SF32">
    <property type="entry name" value="DISINTEGRIN AND METALLOPROTEINASE DOMAIN-CONTAINING PROTEIN 28"/>
    <property type="match status" value="1"/>
</dbReference>
<keyword evidence="13" id="KW-1199">Hemostasis impairing toxin</keyword>
<evidence type="ECO:0000256" key="6">
    <source>
        <dbReference type="ARBA" id="ARBA00022723"/>
    </source>
</evidence>
<dbReference type="InterPro" id="IPR034027">
    <property type="entry name" value="Reprolysin_adamalysin"/>
</dbReference>
<dbReference type="AlphaFoldDB" id="A0AAW1B156"/>
<dbReference type="PRINTS" id="PR00289">
    <property type="entry name" value="DISINTEGRIN"/>
</dbReference>
<evidence type="ECO:0000259" key="18">
    <source>
        <dbReference type="PROSITE" id="PS50215"/>
    </source>
</evidence>
<feature type="signal peptide" evidence="16">
    <location>
        <begin position="1"/>
        <end position="20"/>
    </location>
</feature>
<evidence type="ECO:0000256" key="3">
    <source>
        <dbReference type="ARBA" id="ARBA00022525"/>
    </source>
</evidence>
<dbReference type="GO" id="GO:0004222">
    <property type="term" value="F:metalloendopeptidase activity"/>
    <property type="evidence" value="ECO:0007669"/>
    <property type="project" value="InterPro"/>
</dbReference>
<evidence type="ECO:0000256" key="5">
    <source>
        <dbReference type="ARBA" id="ARBA00022670"/>
    </source>
</evidence>
<dbReference type="PANTHER" id="PTHR11905">
    <property type="entry name" value="ADAM A DISINTEGRIN AND METALLOPROTEASE DOMAIN"/>
    <property type="match status" value="1"/>
</dbReference>
<sequence>MLQVLLVIICLAVFPYQGSSTILKSRKVKDYEIVYPQKILPLPKGGVQQPEQKTKYEDTMKYEFKVNGEPVVLHLEKNKRLFSKDYTETHYSPDGREITTSPPVEDHCYYHGQIQNDIDSIAIISACDGLNGYFKHQGEMYLIEPLKLSDSEAHTVYKYESLEKEDETPQICGVTHSTWKADEPIKKIVKTFVTPEEEKEYLETPKYVELYVVVDNLMFRKYSGNITDVTARIFDIINYVNWFCKALNIHIVLIGSEIWSDKDKIAINGSSEPVVRSFAAWRESDLLKRKKNDNAQLLTSIHFDGGTLGVAFISGMCNSHLSAGAIQDNSIYAVTTAAIMTHELGHNLGMDHDPDSCTCKDGPCIMKAAINLLPPREFSSCSFWYYKNYIMTEASQCILNDPLSTDIVKNAVCGNGFVEEGEECDCGSPEICENECCEAATCKLKPGAECADGGCCEKCQFKTAGELCRAAKDDCDLPELCTGQSAECPMNHFHKDGHPCQNNLGYCFRGTCPTLTNQCIALFGPEAEVAPDRCFLDNQKGNDYGYCKKKTNTNIPCEPKDVKCGRLYCIDDSAEENSCKFHFLKENPDVGMVEPGTKCEEGMVSKRLPFICLLEDLIPMGDHWNNFAMDLAES</sequence>
<feature type="disulfide bond" evidence="15">
    <location>
        <begin position="317"/>
        <end position="397"/>
    </location>
</feature>
<dbReference type="Proteomes" id="UP001474421">
    <property type="component" value="Unassembled WGS sequence"/>
</dbReference>
<dbReference type="GO" id="GO:0005576">
    <property type="term" value="C:extracellular region"/>
    <property type="evidence" value="ECO:0007669"/>
    <property type="project" value="UniProtKB-SubCell"/>
</dbReference>
<dbReference type="Pfam" id="PF00200">
    <property type="entry name" value="Disintegrin"/>
    <property type="match status" value="1"/>
</dbReference>
<evidence type="ECO:0000256" key="15">
    <source>
        <dbReference type="PROSITE-ProRule" id="PRU00276"/>
    </source>
</evidence>
<feature type="binding site" evidence="15">
    <location>
        <position position="346"/>
    </location>
    <ligand>
        <name>Zn(2+)</name>
        <dbReference type="ChEBI" id="CHEBI:29105"/>
        <note>catalytic</note>
    </ligand>
</feature>
<keyword evidence="11 15" id="KW-1015">Disulfide bond</keyword>
<dbReference type="InterPro" id="IPR018358">
    <property type="entry name" value="Disintegrin_CS"/>
</dbReference>
<dbReference type="Pfam" id="PF01421">
    <property type="entry name" value="Reprolysin"/>
    <property type="match status" value="1"/>
</dbReference>
<dbReference type="Gene3D" id="4.10.70.10">
    <property type="entry name" value="Disintegrin domain"/>
    <property type="match status" value="1"/>
</dbReference>
<gene>
    <name evidence="19" type="ORF">NXF25_014548</name>
</gene>
<dbReference type="InterPro" id="IPR002870">
    <property type="entry name" value="Peptidase_M12B_N"/>
</dbReference>
<dbReference type="Pfam" id="PF01562">
    <property type="entry name" value="Pep_M12B_propep"/>
    <property type="match status" value="1"/>
</dbReference>
<dbReference type="Pfam" id="PF08516">
    <property type="entry name" value="ADAM_CR"/>
    <property type="match status" value="1"/>
</dbReference>
<evidence type="ECO:0000256" key="12">
    <source>
        <dbReference type="ARBA" id="ARBA00023180"/>
    </source>
</evidence>
<organism evidence="19 20">
    <name type="scientific">Crotalus adamanteus</name>
    <name type="common">Eastern diamondback rattlesnake</name>
    <dbReference type="NCBI Taxonomy" id="8729"/>
    <lineage>
        <taxon>Eukaryota</taxon>
        <taxon>Metazoa</taxon>
        <taxon>Chordata</taxon>
        <taxon>Craniata</taxon>
        <taxon>Vertebrata</taxon>
        <taxon>Euteleostomi</taxon>
        <taxon>Lepidosauria</taxon>
        <taxon>Squamata</taxon>
        <taxon>Bifurcata</taxon>
        <taxon>Unidentata</taxon>
        <taxon>Episquamata</taxon>
        <taxon>Toxicofera</taxon>
        <taxon>Serpentes</taxon>
        <taxon>Colubroidea</taxon>
        <taxon>Viperidae</taxon>
        <taxon>Crotalinae</taxon>
        <taxon>Crotalus</taxon>
    </lineage>
</organism>
<keyword evidence="4" id="KW-0800">Toxin</keyword>
<feature type="domain" description="Disintegrin" evidence="17">
    <location>
        <begin position="410"/>
        <end position="496"/>
    </location>
</feature>
<comment type="cofactor">
    <cofactor evidence="1">
        <name>Zn(2+)</name>
        <dbReference type="ChEBI" id="CHEBI:29105"/>
    </cofactor>
</comment>
<keyword evidence="20" id="KW-1185">Reference proteome</keyword>
<dbReference type="InterPro" id="IPR001590">
    <property type="entry name" value="Peptidase_M12B"/>
</dbReference>
<comment type="subcellular location">
    <subcellularLocation>
        <location evidence="2">Secreted</location>
    </subcellularLocation>
</comment>
<feature type="binding site" evidence="15">
    <location>
        <position position="352"/>
    </location>
    <ligand>
        <name>Zn(2+)</name>
        <dbReference type="ChEBI" id="CHEBI:29105"/>
        <note>catalytic</note>
    </ligand>
</feature>
<keyword evidence="16" id="KW-0732">Signal</keyword>
<evidence type="ECO:0000256" key="13">
    <source>
        <dbReference type="ARBA" id="ARBA00023240"/>
    </source>
</evidence>
<feature type="domain" description="Peptidase M12B" evidence="18">
    <location>
        <begin position="206"/>
        <end position="402"/>
    </location>
</feature>
<dbReference type="GO" id="GO:0006508">
    <property type="term" value="P:proteolysis"/>
    <property type="evidence" value="ECO:0007669"/>
    <property type="project" value="UniProtKB-KW"/>
</dbReference>
<evidence type="ECO:0000256" key="4">
    <source>
        <dbReference type="ARBA" id="ARBA00022656"/>
    </source>
</evidence>
<dbReference type="GO" id="GO:0090729">
    <property type="term" value="F:toxin activity"/>
    <property type="evidence" value="ECO:0007669"/>
    <property type="project" value="UniProtKB-KW"/>
</dbReference>
<dbReference type="SMART" id="SM00608">
    <property type="entry name" value="ACR"/>
    <property type="match status" value="1"/>
</dbReference>
<reference evidence="19 20" key="1">
    <citation type="journal article" date="2024" name="Proc. Natl. Acad. Sci. U.S.A.">
        <title>The genetic regulatory architecture and epigenomic basis for age-related changes in rattlesnake venom.</title>
        <authorList>
            <person name="Hogan M.P."/>
            <person name="Holding M.L."/>
            <person name="Nystrom G.S."/>
            <person name="Colston T.J."/>
            <person name="Bartlett D.A."/>
            <person name="Mason A.J."/>
            <person name="Ellsworth S.A."/>
            <person name="Rautsaw R.M."/>
            <person name="Lawrence K.C."/>
            <person name="Strickland J.L."/>
            <person name="He B."/>
            <person name="Fraser P."/>
            <person name="Margres M.J."/>
            <person name="Gilbert D.M."/>
            <person name="Gibbs H.L."/>
            <person name="Parkinson C.L."/>
            <person name="Rokyta D.R."/>
        </authorList>
    </citation>
    <scope>NUCLEOTIDE SEQUENCE [LARGE SCALE GENOMIC DNA]</scope>
    <source>
        <strain evidence="19">DRR0105</strain>
    </source>
</reference>
<evidence type="ECO:0000256" key="8">
    <source>
        <dbReference type="ARBA" id="ARBA00022833"/>
    </source>
</evidence>
<feature type="active site" evidence="15">
    <location>
        <position position="343"/>
    </location>
</feature>
<dbReference type="Gene3D" id="3.40.390.10">
    <property type="entry name" value="Collagenase (Catalytic Domain)"/>
    <property type="match status" value="1"/>
</dbReference>
<evidence type="ECO:0000256" key="1">
    <source>
        <dbReference type="ARBA" id="ARBA00001947"/>
    </source>
</evidence>
<protein>
    <submittedName>
        <fullName evidence="19">VENOM COMPONENT: snake venom metalloproteinase-mdc-1</fullName>
    </submittedName>
</protein>
<accession>A0AAW1B156</accession>
<dbReference type="SMART" id="SM00050">
    <property type="entry name" value="DISIN"/>
    <property type="match status" value="1"/>
</dbReference>
<evidence type="ECO:0000259" key="17">
    <source>
        <dbReference type="PROSITE" id="PS50214"/>
    </source>
</evidence>
<keyword evidence="5" id="KW-0645">Protease</keyword>